<dbReference type="RefSeq" id="WP_141848891.1">
    <property type="nucleotide sequence ID" value="NZ_BAAAPR010000009.1"/>
</dbReference>
<dbReference type="InterPro" id="IPR012495">
    <property type="entry name" value="TadE-like_dom"/>
</dbReference>
<keyword evidence="12" id="KW-1185">Reference proteome</keyword>
<comment type="similarity">
    <text evidence="7">Belongs to the glycosyltransferase 87 family.</text>
</comment>
<evidence type="ECO:0000259" key="10">
    <source>
        <dbReference type="Pfam" id="PF07811"/>
    </source>
</evidence>
<feature type="compositionally biased region" description="Low complexity" evidence="8">
    <location>
        <begin position="1"/>
        <end position="13"/>
    </location>
</feature>
<feature type="transmembrane region" description="Helical" evidence="9">
    <location>
        <begin position="388"/>
        <end position="411"/>
    </location>
</feature>
<feature type="transmembrane region" description="Helical" evidence="9">
    <location>
        <begin position="169"/>
        <end position="190"/>
    </location>
</feature>
<evidence type="ECO:0000256" key="1">
    <source>
        <dbReference type="ARBA" id="ARBA00004651"/>
    </source>
</evidence>
<keyword evidence="2" id="KW-1003">Cell membrane</keyword>
<evidence type="ECO:0000256" key="7">
    <source>
        <dbReference type="ARBA" id="ARBA00024033"/>
    </source>
</evidence>
<evidence type="ECO:0000256" key="6">
    <source>
        <dbReference type="ARBA" id="ARBA00023136"/>
    </source>
</evidence>
<evidence type="ECO:0000313" key="12">
    <source>
        <dbReference type="Proteomes" id="UP000317893"/>
    </source>
</evidence>
<dbReference type="GO" id="GO:0016758">
    <property type="term" value="F:hexosyltransferase activity"/>
    <property type="evidence" value="ECO:0007669"/>
    <property type="project" value="InterPro"/>
</dbReference>
<evidence type="ECO:0000256" key="5">
    <source>
        <dbReference type="ARBA" id="ARBA00022989"/>
    </source>
</evidence>
<dbReference type="OrthoDB" id="9774600at2"/>
<feature type="region of interest" description="Disordered" evidence="8">
    <location>
        <begin position="1"/>
        <end position="28"/>
    </location>
</feature>
<accession>A0A542E2I2</accession>
<dbReference type="GO" id="GO:0005886">
    <property type="term" value="C:plasma membrane"/>
    <property type="evidence" value="ECO:0007669"/>
    <property type="project" value="UniProtKB-SubCell"/>
</dbReference>
<dbReference type="Pfam" id="PF07811">
    <property type="entry name" value="TadE"/>
    <property type="match status" value="1"/>
</dbReference>
<dbReference type="EMBL" id="VFMN01000001">
    <property type="protein sequence ID" value="TQJ09538.1"/>
    <property type="molecule type" value="Genomic_DNA"/>
</dbReference>
<evidence type="ECO:0000256" key="9">
    <source>
        <dbReference type="SAM" id="Phobius"/>
    </source>
</evidence>
<keyword evidence="4 9" id="KW-0812">Transmembrane</keyword>
<evidence type="ECO:0000313" key="11">
    <source>
        <dbReference type="EMBL" id="TQJ09538.1"/>
    </source>
</evidence>
<feature type="domain" description="TadE-like" evidence="10">
    <location>
        <begin position="460"/>
        <end position="502"/>
    </location>
</feature>
<evidence type="ECO:0000256" key="3">
    <source>
        <dbReference type="ARBA" id="ARBA00022679"/>
    </source>
</evidence>
<feature type="transmembrane region" description="Helical" evidence="9">
    <location>
        <begin position="289"/>
        <end position="311"/>
    </location>
</feature>
<evidence type="ECO:0000256" key="4">
    <source>
        <dbReference type="ARBA" id="ARBA00022692"/>
    </source>
</evidence>
<dbReference type="Pfam" id="PF09594">
    <property type="entry name" value="GT87"/>
    <property type="match status" value="1"/>
</dbReference>
<proteinExistence type="inferred from homology"/>
<sequence length="624" mass="64288">MSASLLPAPVAASTDPRDVPAPSSPLHPPRAARRRLALPSLRPTLVAHVTWWMVAATLLLLHLLDARGAEGFGVDLDVYLRGGSAIRHGEDLYAVTVHGLLFTYPPFAATAYAVVAGLPAGLLTGLSLGVSLVALAVVVAVVGHRLALPATTVASIGAGLAVSEPVFRTLLLGQVNAVLLLLVVLDLLVLPRGRQGLLVGLAAGVKLVPGVFVLWFLLRRDRRGALLSGAGFVATLVVGALADPAGSRWYWGGGALSLGKFGRSSVFAVDNQSLSALVDRLRHDPGLPASVTVVSAVLLVAVAALVARAALAAGDEVGALLALALGGLLASPVSWTHHWVWFGPVALWLAARRRRWAGVTLGALGVLVLVGPMWLLPSGPWSPLGHDLAQGVVGGCYAVAGLALLVALGLVSRRAVPRARGAAPSQGVEDAASPVSHIRAPRSGRTGILLRARRGRRDGGVAAVEAAIVLPILFVVLFGIIEFGFVFRDDISITTAIRSGTRYAAIGKTGDPTFPAGAVTQVANGLTGVDMSGFQSMWVYDASTSTTPPSACGTSTCLSYPWDNTTRTFGTPTGSWNPCAAATTTGGRVALYIAVKHTAFTGLVPASPTISDKAVFAFEPGACS</sequence>
<feature type="transmembrane region" description="Helical" evidence="9">
    <location>
        <begin position="356"/>
        <end position="376"/>
    </location>
</feature>
<gene>
    <name evidence="11" type="ORF">FB458_2650</name>
</gene>
<dbReference type="Proteomes" id="UP000317893">
    <property type="component" value="Unassembled WGS sequence"/>
</dbReference>
<feature type="transmembrane region" description="Helical" evidence="9">
    <location>
        <begin position="461"/>
        <end position="487"/>
    </location>
</feature>
<dbReference type="AlphaFoldDB" id="A0A542E2I2"/>
<dbReference type="InterPro" id="IPR018584">
    <property type="entry name" value="GT87"/>
</dbReference>
<feature type="transmembrane region" description="Helical" evidence="9">
    <location>
        <begin position="43"/>
        <end position="64"/>
    </location>
</feature>
<protein>
    <submittedName>
        <fullName evidence="11">TadE-like protein</fullName>
    </submittedName>
</protein>
<feature type="transmembrane region" description="Helical" evidence="9">
    <location>
        <begin position="197"/>
        <end position="218"/>
    </location>
</feature>
<evidence type="ECO:0000256" key="8">
    <source>
        <dbReference type="SAM" id="MobiDB-lite"/>
    </source>
</evidence>
<name>A0A542E2I2_9MICO</name>
<feature type="transmembrane region" description="Helical" evidence="9">
    <location>
        <begin position="111"/>
        <end position="139"/>
    </location>
</feature>
<keyword evidence="3" id="KW-0808">Transferase</keyword>
<feature type="transmembrane region" description="Helical" evidence="9">
    <location>
        <begin position="224"/>
        <end position="242"/>
    </location>
</feature>
<reference evidence="11 12" key="1">
    <citation type="submission" date="2019-06" db="EMBL/GenBank/DDBJ databases">
        <title>Sequencing the genomes of 1000 actinobacteria strains.</title>
        <authorList>
            <person name="Klenk H.-P."/>
        </authorList>
    </citation>
    <scope>NUCLEOTIDE SEQUENCE [LARGE SCALE GENOMIC DNA]</scope>
    <source>
        <strain evidence="11 12">DSM 18607</strain>
    </source>
</reference>
<organism evidence="11 12">
    <name type="scientific">Lapillicoccus jejuensis</name>
    <dbReference type="NCBI Taxonomy" id="402171"/>
    <lineage>
        <taxon>Bacteria</taxon>
        <taxon>Bacillati</taxon>
        <taxon>Actinomycetota</taxon>
        <taxon>Actinomycetes</taxon>
        <taxon>Micrococcales</taxon>
        <taxon>Intrasporangiaceae</taxon>
        <taxon>Lapillicoccus</taxon>
    </lineage>
</organism>
<comment type="subcellular location">
    <subcellularLocation>
        <location evidence="1">Cell membrane</location>
        <topology evidence="1">Multi-pass membrane protein</topology>
    </subcellularLocation>
</comment>
<keyword evidence="5 9" id="KW-1133">Transmembrane helix</keyword>
<evidence type="ECO:0000256" key="2">
    <source>
        <dbReference type="ARBA" id="ARBA00022475"/>
    </source>
</evidence>
<comment type="caution">
    <text evidence="11">The sequence shown here is derived from an EMBL/GenBank/DDBJ whole genome shotgun (WGS) entry which is preliminary data.</text>
</comment>
<keyword evidence="6 9" id="KW-0472">Membrane</keyword>